<dbReference type="SUPFAM" id="SSF57863">
    <property type="entry name" value="ArfGap/RecO-like zinc finger"/>
    <property type="match status" value="1"/>
</dbReference>
<dbReference type="KEGG" id="nta:107761508"/>
<dbReference type="PROSITE" id="PS50115">
    <property type="entry name" value="ARFGAP"/>
    <property type="match status" value="1"/>
</dbReference>
<feature type="region of interest" description="Disordered" evidence="6">
    <location>
        <begin position="115"/>
        <end position="208"/>
    </location>
</feature>
<feature type="domain" description="Arf-GAP" evidence="7">
    <location>
        <begin position="4"/>
        <end position="120"/>
    </location>
</feature>
<evidence type="ECO:0000256" key="4">
    <source>
        <dbReference type="ARBA" id="ARBA00022833"/>
    </source>
</evidence>
<dbReference type="AlphaFoldDB" id="A0A1S3X678"/>
<dbReference type="Pfam" id="PF01412">
    <property type="entry name" value="ArfGap"/>
    <property type="match status" value="1"/>
</dbReference>
<feature type="region of interest" description="Disordered" evidence="6">
    <location>
        <begin position="367"/>
        <end position="457"/>
    </location>
</feature>
<evidence type="ECO:0000313" key="9">
    <source>
        <dbReference type="RefSeq" id="XP_016435218.1"/>
    </source>
</evidence>
<reference evidence="8" key="1">
    <citation type="journal article" date="2014" name="Nat. Commun.">
        <title>The tobacco genome sequence and its comparison with those of tomato and potato.</title>
        <authorList>
            <person name="Sierro N."/>
            <person name="Battey J.N."/>
            <person name="Ouadi S."/>
            <person name="Bakaher N."/>
            <person name="Bovet L."/>
            <person name="Willig A."/>
            <person name="Goepfert S."/>
            <person name="Peitsch M.C."/>
            <person name="Ivanov N.V."/>
        </authorList>
    </citation>
    <scope>NUCLEOTIDE SEQUENCE [LARGE SCALE GENOMIC DNA]</scope>
</reference>
<dbReference type="GO" id="GO:0016192">
    <property type="term" value="P:vesicle-mediated transport"/>
    <property type="evidence" value="ECO:0007669"/>
    <property type="project" value="InterPro"/>
</dbReference>
<evidence type="ECO:0000256" key="1">
    <source>
        <dbReference type="ARBA" id="ARBA00022468"/>
    </source>
</evidence>
<evidence type="ECO:0000256" key="2">
    <source>
        <dbReference type="ARBA" id="ARBA00022723"/>
    </source>
</evidence>
<keyword evidence="4" id="KW-0862">Zinc</keyword>
<proteinExistence type="predicted"/>
<dbReference type="InterPro" id="IPR001164">
    <property type="entry name" value="ArfGAP_dom"/>
</dbReference>
<dbReference type="Proteomes" id="UP000790787">
    <property type="component" value="Chromosome 24"/>
</dbReference>
<dbReference type="PANTHER" id="PTHR47021:SF4">
    <property type="entry name" value="ADP-RIBOSYLATION FACTOR GTPASE-ACTIVATING PROTEIN AGD6-RELATED"/>
    <property type="match status" value="1"/>
</dbReference>
<organism evidence="8 9">
    <name type="scientific">Nicotiana tabacum</name>
    <name type="common">Common tobacco</name>
    <dbReference type="NCBI Taxonomy" id="4097"/>
    <lineage>
        <taxon>Eukaryota</taxon>
        <taxon>Viridiplantae</taxon>
        <taxon>Streptophyta</taxon>
        <taxon>Embryophyta</taxon>
        <taxon>Tracheophyta</taxon>
        <taxon>Spermatophyta</taxon>
        <taxon>Magnoliopsida</taxon>
        <taxon>eudicotyledons</taxon>
        <taxon>Gunneridae</taxon>
        <taxon>Pentapetalae</taxon>
        <taxon>asterids</taxon>
        <taxon>lamiids</taxon>
        <taxon>Solanales</taxon>
        <taxon>Solanaceae</taxon>
        <taxon>Nicotianoideae</taxon>
        <taxon>Nicotianeae</taxon>
        <taxon>Nicotiana</taxon>
    </lineage>
</organism>
<keyword evidence="1" id="KW-0343">GTPase activation</keyword>
<dbReference type="SMART" id="SM00105">
    <property type="entry name" value="ArfGap"/>
    <property type="match status" value="1"/>
</dbReference>
<dbReference type="GO" id="GO:0005096">
    <property type="term" value="F:GTPase activator activity"/>
    <property type="evidence" value="ECO:0007669"/>
    <property type="project" value="UniProtKB-KW"/>
</dbReference>
<dbReference type="CDD" id="cd08830">
    <property type="entry name" value="ArfGap_ArfGap1"/>
    <property type="match status" value="1"/>
</dbReference>
<evidence type="ECO:0000256" key="3">
    <source>
        <dbReference type="ARBA" id="ARBA00022771"/>
    </source>
</evidence>
<dbReference type="STRING" id="4097.A0A1S3X678"/>
<dbReference type="PaxDb" id="4097-A0A1S3X678"/>
<accession>A0A1S3X678</accession>
<dbReference type="RefSeq" id="XP_016435218.1">
    <property type="nucleotide sequence ID" value="XM_016579732.1"/>
</dbReference>
<dbReference type="FunFam" id="1.10.220.150:FF:000014">
    <property type="entry name" value="ADP-ribosylation factor GTPase-activating protein"/>
    <property type="match status" value="1"/>
</dbReference>
<dbReference type="OMA" id="DWGENES"/>
<keyword evidence="2" id="KW-0479">Metal-binding</keyword>
<gene>
    <name evidence="9" type="primary">LOC107761508</name>
</gene>
<keyword evidence="8" id="KW-1185">Reference proteome</keyword>
<dbReference type="InterPro" id="IPR038508">
    <property type="entry name" value="ArfGAP_dom_sf"/>
</dbReference>
<dbReference type="GeneID" id="107761508"/>
<feature type="compositionally biased region" description="Low complexity" evidence="6">
    <location>
        <begin position="133"/>
        <end position="163"/>
    </location>
</feature>
<dbReference type="InterPro" id="IPR044519">
    <property type="entry name" value="ARF_GAP_AGD6/7"/>
</dbReference>
<evidence type="ECO:0000259" key="7">
    <source>
        <dbReference type="PROSITE" id="PS50115"/>
    </source>
</evidence>
<evidence type="ECO:0000313" key="8">
    <source>
        <dbReference type="Proteomes" id="UP000790787"/>
    </source>
</evidence>
<dbReference type="GO" id="GO:0008270">
    <property type="term" value="F:zinc ion binding"/>
    <property type="evidence" value="ECO:0007669"/>
    <property type="project" value="UniProtKB-KW"/>
</dbReference>
<dbReference type="RefSeq" id="XP_016435218.1">
    <property type="nucleotide sequence ID" value="XM_016579732.2"/>
</dbReference>
<feature type="compositionally biased region" description="Polar residues" evidence="6">
    <location>
        <begin position="404"/>
        <end position="414"/>
    </location>
</feature>
<dbReference type="PANTHER" id="PTHR47021">
    <property type="entry name" value="ADP-RIBOSYLATION FACTOR GTPASE-ACTIVATING PROTEIN AGD6-RELATED"/>
    <property type="match status" value="1"/>
</dbReference>
<dbReference type="Gene3D" id="1.10.220.150">
    <property type="entry name" value="Arf GTPase activating protein"/>
    <property type="match status" value="1"/>
</dbReference>
<dbReference type="PRINTS" id="PR00405">
    <property type="entry name" value="REVINTRACTNG"/>
</dbReference>
<evidence type="ECO:0000256" key="5">
    <source>
        <dbReference type="PROSITE-ProRule" id="PRU00288"/>
    </source>
</evidence>
<sequence length="457" mass="49536">MAASRRLRDLQAQPGNKICVDCSQKNPQWASVSYGVFMCLECSGKHRGLGVHISFVRSVTMDSWSEIQLKKMELGGNDNLNKFMDQYGIRKETDIVTKYNTKAASVYRDRIQSLAEGKPWRDPPVVKEGPTHSNNSSSKPKPPLSGSRNGNYGGNSNSGWDNWDSFDDGGINGGNNSNSMRRNQTVSDFRSGGGSGGGPARSRSTNDFTRDQYEASAANKDNFFARKMAENESRPDGVPPSQGGKYVGFGSSPAPRNNNYNNNSQGDVLSAVTQGFGRLSMIAASAAQELGSKVKEGGYDNKVNETVNVVATKTTEIGQKGWGIMKGVLALASQKVEEYAEGGPNGKDNSWQRSENEQNGYYQEFSKESKGWNSSGGAQSSDRHSSSVSSGSWDDWDSKDNRKQISTKGATSSNDDGWAGWDDGKDDGYDNFQSASNNKHVGHGGKSESKWTDGGFL</sequence>
<dbReference type="InterPro" id="IPR037278">
    <property type="entry name" value="ARFGAP/RecO"/>
</dbReference>
<evidence type="ECO:0000256" key="6">
    <source>
        <dbReference type="SAM" id="MobiDB-lite"/>
    </source>
</evidence>
<protein>
    <submittedName>
        <fullName evidence="9">ADP-ribosylation factor GTPase-activating protein AGD6</fullName>
    </submittedName>
</protein>
<reference evidence="9" key="2">
    <citation type="submission" date="2025-08" db="UniProtKB">
        <authorList>
            <consortium name="RefSeq"/>
        </authorList>
    </citation>
    <scope>IDENTIFICATION</scope>
    <source>
        <tissue evidence="9">Leaf</tissue>
    </source>
</reference>
<dbReference type="SMR" id="A0A1S3X678"/>
<name>A0A1S3X678_TOBAC</name>
<keyword evidence="3 5" id="KW-0863">Zinc-finger</keyword>
<dbReference type="OrthoDB" id="983479at2759"/>